<organism evidence="1 2">
    <name type="scientific">Staurois parvus</name>
    <dbReference type="NCBI Taxonomy" id="386267"/>
    <lineage>
        <taxon>Eukaryota</taxon>
        <taxon>Metazoa</taxon>
        <taxon>Chordata</taxon>
        <taxon>Craniata</taxon>
        <taxon>Vertebrata</taxon>
        <taxon>Euteleostomi</taxon>
        <taxon>Amphibia</taxon>
        <taxon>Batrachia</taxon>
        <taxon>Anura</taxon>
        <taxon>Neobatrachia</taxon>
        <taxon>Ranoidea</taxon>
        <taxon>Ranidae</taxon>
        <taxon>Staurois</taxon>
    </lineage>
</organism>
<dbReference type="Proteomes" id="UP001162483">
    <property type="component" value="Unassembled WGS sequence"/>
</dbReference>
<reference evidence="1" key="1">
    <citation type="submission" date="2023-05" db="EMBL/GenBank/DDBJ databases">
        <authorList>
            <person name="Stuckert A."/>
        </authorList>
    </citation>
    <scope>NUCLEOTIDE SEQUENCE</scope>
</reference>
<gene>
    <name evidence="1" type="ORF">SPARVUS_LOCUS1794483</name>
</gene>
<dbReference type="EMBL" id="CATNWA010001600">
    <property type="protein sequence ID" value="CAI9540696.1"/>
    <property type="molecule type" value="Genomic_DNA"/>
</dbReference>
<evidence type="ECO:0000313" key="1">
    <source>
        <dbReference type="EMBL" id="CAI9540696.1"/>
    </source>
</evidence>
<sequence length="92" mass="10529">MMSGSDILFTTVHVITDWPISDHVIGTSHRGPIQQSVLCCVWRTQRAPIVVPRAPRQWQIAVLRAPFINGHLTLHCHRPAIYMQRPVGKWLK</sequence>
<protein>
    <submittedName>
        <fullName evidence="1">Uncharacterized protein</fullName>
    </submittedName>
</protein>
<accession>A0ABN9B210</accession>
<evidence type="ECO:0000313" key="2">
    <source>
        <dbReference type="Proteomes" id="UP001162483"/>
    </source>
</evidence>
<keyword evidence="2" id="KW-1185">Reference proteome</keyword>
<proteinExistence type="predicted"/>
<feature type="non-terminal residue" evidence="1">
    <location>
        <position position="92"/>
    </location>
</feature>
<comment type="caution">
    <text evidence="1">The sequence shown here is derived from an EMBL/GenBank/DDBJ whole genome shotgun (WGS) entry which is preliminary data.</text>
</comment>
<name>A0ABN9B210_9NEOB</name>